<dbReference type="EMBL" id="JACEGQ020000007">
    <property type="protein sequence ID" value="KAH8503456.1"/>
    <property type="molecule type" value="Genomic_DNA"/>
</dbReference>
<dbReference type="GO" id="GO:0003677">
    <property type="term" value="F:DNA binding"/>
    <property type="evidence" value="ECO:0007669"/>
    <property type="project" value="UniProtKB-KW"/>
</dbReference>
<evidence type="ECO:0000313" key="8">
    <source>
        <dbReference type="EMBL" id="KAH8503456.1"/>
    </source>
</evidence>
<evidence type="ECO:0000256" key="3">
    <source>
        <dbReference type="ARBA" id="ARBA00023125"/>
    </source>
</evidence>
<dbReference type="InterPro" id="IPR003340">
    <property type="entry name" value="B3_DNA-bd"/>
</dbReference>
<evidence type="ECO:0000259" key="7">
    <source>
        <dbReference type="PROSITE" id="PS50863"/>
    </source>
</evidence>
<evidence type="ECO:0000256" key="4">
    <source>
        <dbReference type="ARBA" id="ARBA00023163"/>
    </source>
</evidence>
<feature type="transmembrane region" description="Helical" evidence="6">
    <location>
        <begin position="318"/>
        <end position="341"/>
    </location>
</feature>
<keyword evidence="9" id="KW-1185">Reference proteome</keyword>
<dbReference type="PANTHER" id="PTHR31133:SF9">
    <property type="entry name" value="TRANSMEMBRANE PROTEIN"/>
    <property type="match status" value="1"/>
</dbReference>
<feature type="transmembrane region" description="Helical" evidence="6">
    <location>
        <begin position="535"/>
        <end position="557"/>
    </location>
</feature>
<keyword evidence="2" id="KW-0805">Transcription regulation</keyword>
<name>A0A8T2YEH5_POPDE</name>
<dbReference type="Pfam" id="PF02362">
    <property type="entry name" value="B3"/>
    <property type="match status" value="2"/>
</dbReference>
<dbReference type="InterPro" id="IPR015300">
    <property type="entry name" value="DNA-bd_pseudobarrel_sf"/>
</dbReference>
<dbReference type="PANTHER" id="PTHR31133">
    <property type="entry name" value="MEMBRANE PROTEIN"/>
    <property type="match status" value="1"/>
</dbReference>
<evidence type="ECO:0000313" key="9">
    <source>
        <dbReference type="Proteomes" id="UP000807159"/>
    </source>
</evidence>
<dbReference type="SUPFAM" id="SSF101936">
    <property type="entry name" value="DNA-binding pseudobarrel domain"/>
    <property type="match status" value="2"/>
</dbReference>
<keyword evidence="6" id="KW-0472">Membrane</keyword>
<keyword evidence="6" id="KW-1133">Transmembrane helix</keyword>
<dbReference type="GO" id="GO:0005634">
    <property type="term" value="C:nucleus"/>
    <property type="evidence" value="ECO:0007669"/>
    <property type="project" value="UniProtKB-SubCell"/>
</dbReference>
<dbReference type="PROSITE" id="PS50863">
    <property type="entry name" value="B3"/>
    <property type="match status" value="1"/>
</dbReference>
<proteinExistence type="predicted"/>
<gene>
    <name evidence="8" type="ORF">H0E87_014655</name>
</gene>
<dbReference type="AlphaFoldDB" id="A0A8T2YEH5"/>
<sequence>MVKPKRNVSFSNEFFKVYLSDFSSRQLSLPPAFGIQFNGKNEALPKNATLKDGNAKIWQVGLVKREGDWVIKDGWKEFAYYHSLVDGDFLIFKYDGSSEFKVELYGNNGLKNNGLKKEGRGLENKLSIHVKEEQETEEDFIGSRPSTGCKQKDSNIEPRITRSQGLFGKSGPKSSETKIAKLGECKGAKAPSSVPRKVPRFVMNITQITRFARIPKKFLRENNIELPKEIKLRDESGKLWPVQTSLWDSGYTVLTSGFSEFCRMNKLVPRDQDPEVSELIKKPRDDLDHIAQSLSSFQLFFSTVDDSDFCSIVLDCAIFSPFVFLVIAFGDTGIVIGLWPLHLIWSMYCIIKSKRFGPYMKCLLILLVPLPIALWTVVGVVGSAIMGAMYGFIWPVMETFRAISKEGSICMKLIRCFTDGTWSSVRGACTVVRDFADFSFHSYFSVMDELLESKGEEPIELKVAQIPGCILAAILGIVVDVHVITIIVLLKAPLMLLKGWHRLIQDLIGREGPFLETVCVPFAALWILLWPIMVLLAIAAGIISSLGFGCFAAVVAYQENSTKRGLLYVIASASIFDEYTNDLLYLQEGSRFPRPRYRKGATSSSSLLPVKGLHERFEAAYVREQLVTTTTDKATSLKAAMIWDSFFKTFEDIGKELLTMGAIGMPDLDAWADSKSKIIDNGIPAYAFLECFLRSFKHGSYGLILRDKVEITRLNRPEGRIFDWLYEPMCIMKEQISSLKLDEPEELYFYKHCLYGGDENRIKTWLNGGTPPSDEIKRAQLEGISRRLQGFCLTLSRLPTSRRRFCEVAKAIEQEAKNSSILAGGDDLEAAR</sequence>
<dbReference type="Proteomes" id="UP000807159">
    <property type="component" value="Chromosome 7"/>
</dbReference>
<feature type="domain" description="TF-B3" evidence="7">
    <location>
        <begin position="12"/>
        <end position="108"/>
    </location>
</feature>
<dbReference type="InterPro" id="IPR040229">
    <property type="entry name" value="At3g27390-like"/>
</dbReference>
<protein>
    <recommendedName>
        <fullName evidence="7">TF-B3 domain-containing protein</fullName>
    </recommendedName>
</protein>
<reference evidence="8" key="1">
    <citation type="journal article" date="2021" name="J. Hered.">
        <title>Genome Assembly of Salicaceae Populus deltoides (Eastern Cottonwood) I-69 Based on Nanopore Sequencing and Hi-C Technologies.</title>
        <authorList>
            <person name="Bai S."/>
            <person name="Wu H."/>
            <person name="Zhang J."/>
            <person name="Pan Z."/>
            <person name="Zhao W."/>
            <person name="Li Z."/>
            <person name="Tong C."/>
        </authorList>
    </citation>
    <scope>NUCLEOTIDE SEQUENCE</scope>
    <source>
        <tissue evidence="8">Leaf</tissue>
    </source>
</reference>
<feature type="transmembrane region" description="Helical" evidence="6">
    <location>
        <begin position="362"/>
        <end position="393"/>
    </location>
</feature>
<keyword evidence="5" id="KW-0539">Nucleus</keyword>
<keyword evidence="6" id="KW-0812">Transmembrane</keyword>
<evidence type="ECO:0000256" key="5">
    <source>
        <dbReference type="ARBA" id="ARBA00023242"/>
    </source>
</evidence>
<feature type="transmembrane region" description="Helical" evidence="6">
    <location>
        <begin position="511"/>
        <end position="529"/>
    </location>
</feature>
<organism evidence="8 9">
    <name type="scientific">Populus deltoides</name>
    <name type="common">Eastern poplar</name>
    <name type="synonym">Eastern cottonwood</name>
    <dbReference type="NCBI Taxonomy" id="3696"/>
    <lineage>
        <taxon>Eukaryota</taxon>
        <taxon>Viridiplantae</taxon>
        <taxon>Streptophyta</taxon>
        <taxon>Embryophyta</taxon>
        <taxon>Tracheophyta</taxon>
        <taxon>Spermatophyta</taxon>
        <taxon>Magnoliopsida</taxon>
        <taxon>eudicotyledons</taxon>
        <taxon>Gunneridae</taxon>
        <taxon>Pentapetalae</taxon>
        <taxon>rosids</taxon>
        <taxon>fabids</taxon>
        <taxon>Malpighiales</taxon>
        <taxon>Salicaceae</taxon>
        <taxon>Saliceae</taxon>
        <taxon>Populus</taxon>
    </lineage>
</organism>
<accession>A0A8T2YEH5</accession>
<evidence type="ECO:0000256" key="1">
    <source>
        <dbReference type="ARBA" id="ARBA00004123"/>
    </source>
</evidence>
<evidence type="ECO:0000256" key="2">
    <source>
        <dbReference type="ARBA" id="ARBA00023015"/>
    </source>
</evidence>
<keyword evidence="3" id="KW-0238">DNA-binding</keyword>
<comment type="caution">
    <text evidence="8">The sequence shown here is derived from an EMBL/GenBank/DDBJ whole genome shotgun (WGS) entry which is preliminary data.</text>
</comment>
<comment type="subcellular location">
    <subcellularLocation>
        <location evidence="1">Nucleus</location>
    </subcellularLocation>
</comment>
<evidence type="ECO:0000256" key="6">
    <source>
        <dbReference type="SAM" id="Phobius"/>
    </source>
</evidence>
<dbReference type="SMART" id="SM01019">
    <property type="entry name" value="B3"/>
    <property type="match status" value="2"/>
</dbReference>
<keyword evidence="4" id="KW-0804">Transcription</keyword>
<dbReference type="CDD" id="cd10017">
    <property type="entry name" value="B3_DNA"/>
    <property type="match status" value="2"/>
</dbReference>
<feature type="transmembrane region" description="Helical" evidence="6">
    <location>
        <begin position="470"/>
        <end position="490"/>
    </location>
</feature>
<dbReference type="Gene3D" id="2.40.330.10">
    <property type="entry name" value="DNA-binding pseudobarrel domain"/>
    <property type="match status" value="2"/>
</dbReference>